<name>A0AA88LNA0_TACVA</name>
<comment type="subcellular location">
    <subcellularLocation>
        <location evidence="2">Cytoplasm</location>
    </subcellularLocation>
    <subcellularLocation>
        <location evidence="1">Nucleus</location>
    </subcellularLocation>
</comment>
<dbReference type="PROSITE" id="PS50157">
    <property type="entry name" value="ZINC_FINGER_C2H2_2"/>
    <property type="match status" value="5"/>
</dbReference>
<dbReference type="GO" id="GO:0000978">
    <property type="term" value="F:RNA polymerase II cis-regulatory region sequence-specific DNA binding"/>
    <property type="evidence" value="ECO:0007669"/>
    <property type="project" value="TreeGrafter"/>
</dbReference>
<feature type="region of interest" description="Disordered" evidence="17">
    <location>
        <begin position="1194"/>
        <end position="1216"/>
    </location>
</feature>
<dbReference type="PANTHER" id="PTHR45718">
    <property type="entry name" value="TRANSCRIPTIONAL ACTIVATOR CUBITUS INTERRUPTUS"/>
    <property type="match status" value="1"/>
</dbReference>
<evidence type="ECO:0000256" key="7">
    <source>
        <dbReference type="ARBA" id="ARBA00022723"/>
    </source>
</evidence>
<feature type="domain" description="C2H2-type" evidence="18">
    <location>
        <begin position="493"/>
        <end position="525"/>
    </location>
</feature>
<feature type="compositionally biased region" description="Low complexity" evidence="17">
    <location>
        <begin position="910"/>
        <end position="923"/>
    </location>
</feature>
<dbReference type="GO" id="GO:0008270">
    <property type="term" value="F:zinc ion binding"/>
    <property type="evidence" value="ECO:0007669"/>
    <property type="project" value="UniProtKB-KW"/>
</dbReference>
<feature type="region of interest" description="Disordered" evidence="17">
    <location>
        <begin position="1043"/>
        <end position="1095"/>
    </location>
</feature>
<feature type="region of interest" description="Disordered" evidence="17">
    <location>
        <begin position="633"/>
        <end position="676"/>
    </location>
</feature>
<feature type="region of interest" description="Disordered" evidence="17">
    <location>
        <begin position="1"/>
        <end position="89"/>
    </location>
</feature>
<feature type="compositionally biased region" description="Polar residues" evidence="17">
    <location>
        <begin position="1"/>
        <end position="10"/>
    </location>
</feature>
<evidence type="ECO:0000256" key="3">
    <source>
        <dbReference type="ARBA" id="ARBA00010831"/>
    </source>
</evidence>
<evidence type="ECO:0000256" key="11">
    <source>
        <dbReference type="ARBA" id="ARBA00023015"/>
    </source>
</evidence>
<keyword evidence="4" id="KW-0963">Cytoplasm</keyword>
<keyword evidence="6" id="KW-0597">Phosphoprotein</keyword>
<feature type="compositionally biased region" description="Polar residues" evidence="17">
    <location>
        <begin position="424"/>
        <end position="442"/>
    </location>
</feature>
<gene>
    <name evidence="19" type="ORF">Q7C36_023306</name>
</gene>
<evidence type="ECO:0000256" key="16">
    <source>
        <dbReference type="PROSITE-ProRule" id="PRU00042"/>
    </source>
</evidence>
<feature type="region of interest" description="Disordered" evidence="17">
    <location>
        <begin position="910"/>
        <end position="953"/>
    </location>
</feature>
<dbReference type="InterPro" id="IPR043359">
    <property type="entry name" value="GLI-like"/>
</dbReference>
<dbReference type="PROSITE" id="PS00028">
    <property type="entry name" value="ZINC_FINGER_C2H2_1"/>
    <property type="match status" value="4"/>
</dbReference>
<dbReference type="SUPFAM" id="SSF57667">
    <property type="entry name" value="beta-beta-alpha zinc fingers"/>
    <property type="match status" value="3"/>
</dbReference>
<feature type="region of interest" description="Disordered" evidence="17">
    <location>
        <begin position="855"/>
        <end position="874"/>
    </location>
</feature>
<comment type="similarity">
    <text evidence="3">Belongs to the GLI C2H2-type zinc-finger protein family.</text>
</comment>
<keyword evidence="7" id="KW-0479">Metal-binding</keyword>
<dbReference type="PANTHER" id="PTHR45718:SF5">
    <property type="entry name" value="TRANSCRIPTIONAL ACTIVATOR GLI3"/>
    <property type="match status" value="1"/>
</dbReference>
<evidence type="ECO:0000256" key="14">
    <source>
        <dbReference type="ARBA" id="ARBA00023163"/>
    </source>
</evidence>
<feature type="region of interest" description="Disordered" evidence="17">
    <location>
        <begin position="755"/>
        <end position="778"/>
    </location>
</feature>
<evidence type="ECO:0000256" key="13">
    <source>
        <dbReference type="ARBA" id="ARBA00023159"/>
    </source>
</evidence>
<evidence type="ECO:0000256" key="8">
    <source>
        <dbReference type="ARBA" id="ARBA00022737"/>
    </source>
</evidence>
<evidence type="ECO:0000259" key="18">
    <source>
        <dbReference type="PROSITE" id="PS50157"/>
    </source>
</evidence>
<evidence type="ECO:0000256" key="15">
    <source>
        <dbReference type="ARBA" id="ARBA00023242"/>
    </source>
</evidence>
<reference evidence="19" key="1">
    <citation type="submission" date="2023-08" db="EMBL/GenBank/DDBJ databases">
        <title>Pelteobagrus vachellii genome.</title>
        <authorList>
            <person name="Liu H."/>
        </authorList>
    </citation>
    <scope>NUCLEOTIDE SEQUENCE</scope>
    <source>
        <strain evidence="19">PRFRI_2022a</strain>
        <tissue evidence="19">Muscle</tissue>
    </source>
</reference>
<evidence type="ECO:0000256" key="17">
    <source>
        <dbReference type="SAM" id="MobiDB-lite"/>
    </source>
</evidence>
<sequence length="1615" mass="178840">METQSQASSTAEKKKRVETIMATKRSSLTQTEISEKAVASSTTSNEDENSSSPYHRDKRNVISAQLPVRGQGSVAAKMNDEPSTSTEEQPLLVKKELQTTLPYFHEHTLPYRGTLFAMDHRNGYLDPHYTPAKFFPGFHNPVPVDERHTEGRYIYDPSPLPPIHVPPVLAGSPAFSDISVIRFSPHRNSSCVGVDSPFSPPHPYINPYMDYIRSIQSSPSLSMISAARGLSPADAQHTGLTTAEYYHQMAMLAGHRSPYADIIPSTISNTGAGTSTLHMEYLQALEAGSRFPSPRFLTRQGRKRPLPGSPFSDSSFDFHAMIRKSPNSLVSILNSSRPSSSTSGSYGHLSAGTISPGLSFSYPPTPVALQMHQQIIGRPPGIVHSTFGHSPPLIHPGPAFTAHRPIAGITTSGPGPTERAIISTDIQSKPTSESAVTSTGDPMQNKRSKLKPHDDPPSPGADSVQDHLEGMTQVKEEEDKQDGKQEPEVVYETNCHWENCCREFDTQEQLVHHINNDHIHGEKKEFVCRWEECSRDQKPFKAQYMLVVHMRRHTGEKPHKCTFEGCSKAYSRLENLKTHLRSHTGEKPYVCEHEGCNKAFSNASDRAKHQNRTHSNEKPYVCKIPGCTKRYTDPSSLRKHVKTVHGPEAHVTKKQRGDVYTRPPAHTREPVANGQGRLSKLQCTFEAFPDQKEYNNATSKQNDCLPVKSIKTEKPMTAQPSPSSQSPCSSYQSPSSSHFNHGVQLTVSSISLTEEEVVEDQEFEQKDEEKDSEGEEGYSSIMVSTVSTATATAATLALQSHRSLGQPLRWMEQVKMDRLRQVNGETSRLGHLSHTAPSKVHSLPTLTGKGLGKLKRSCGGEPMPQPSLNPEPSSTELTMLSLLRDRCERSGSATSSAYLSISPCFSSRCSSQASQSNHSQQRQLHSPSDTDSYDPISTDASRRSSEASVHGGGGGSCGVVIGGSWGCVNGGVRGDGMGSRGILNITPAEHYHLKATYAAATGEPPPTPLSHMEQVSYKIQTTKSRDVKGTNQIVLPTLLRPCCSSDGQSSHSKYRQRGLYTGEIPSNSDRRANDSLGPREQNTYQSPQVQRFGSLNNMGQLPSLVVNYVPGGVGRSTTQQNYTKLEGNIQSGQVSLFLPSIVKQSAQSALAMEHDEALLFRDDDIHPEDYRAPCSQKKFINCQFHKSYLTQNSKEVQNTQNPSQQHAAHETQSPNKERLLIKRNEVSSGIPDCLPPQEPGRCQWWPKQIKTVDLPFGHFENMIIQQQLPSNFRNKQHPIQRSTVHQKKQLRIGHKCSNQHRQEANSSQSISCRMSQVESVESRHWNCHGKRRNSLVKYNFGQHNCQNALSPIQPGSPFQASQSEIQQLQRSSEIPYQRSGNSFPHETIKSSLSHAFVVSLQSQHAMSSQHVDQYSSQSQEYSGQQIFSCHNTQTYQRFKKFNITNCSLANHISGFKLEIEDTLQSNLCSSMQKQQVFEQCFDPAKSSNFRAQHCHIESFKIQTGVTCKPLEDLMSPGADQVTSTVEISPDDSVQDNFYHFFSIMDDNFDQSSPVSDVISPSVLHGLSQTFSCLTKPHLSAVLHSLTPGTTNMAIGNMSSLLTTLAEESKFLALMQ</sequence>
<dbReference type="FunFam" id="3.30.160.60:FF:000019">
    <property type="entry name" value="GLI family zinc finger 3"/>
    <property type="match status" value="1"/>
</dbReference>
<dbReference type="FunFam" id="3.30.160.60:FF:000031">
    <property type="entry name" value="GLI family zinc finger 3"/>
    <property type="match status" value="1"/>
</dbReference>
<feature type="compositionally biased region" description="Low complexity" evidence="17">
    <location>
        <begin position="719"/>
        <end position="737"/>
    </location>
</feature>
<dbReference type="Proteomes" id="UP001187315">
    <property type="component" value="Unassembled WGS sequence"/>
</dbReference>
<evidence type="ECO:0000313" key="19">
    <source>
        <dbReference type="EMBL" id="KAK2815040.1"/>
    </source>
</evidence>
<dbReference type="FunFam" id="3.30.160.60:FF:000068">
    <property type="entry name" value="GLI family zinc finger 3"/>
    <property type="match status" value="1"/>
</dbReference>
<keyword evidence="20" id="KW-1185">Reference proteome</keyword>
<feature type="region of interest" description="Disordered" evidence="17">
    <location>
        <begin position="713"/>
        <end position="740"/>
    </location>
</feature>
<feature type="region of interest" description="Disordered" evidence="17">
    <location>
        <begin position="381"/>
        <end position="465"/>
    </location>
</feature>
<evidence type="ECO:0000256" key="5">
    <source>
        <dbReference type="ARBA" id="ARBA00022491"/>
    </source>
</evidence>
<keyword evidence="12" id="KW-0238">DNA-binding</keyword>
<evidence type="ECO:0000256" key="10">
    <source>
        <dbReference type="ARBA" id="ARBA00022833"/>
    </source>
</evidence>
<feature type="domain" description="C2H2-type" evidence="18">
    <location>
        <begin position="589"/>
        <end position="619"/>
    </location>
</feature>
<evidence type="ECO:0000313" key="20">
    <source>
        <dbReference type="Proteomes" id="UP001187315"/>
    </source>
</evidence>
<dbReference type="InterPro" id="IPR036236">
    <property type="entry name" value="Znf_C2H2_sf"/>
</dbReference>
<dbReference type="Gene3D" id="3.30.160.60">
    <property type="entry name" value="Classic Zinc Finger"/>
    <property type="match status" value="5"/>
</dbReference>
<feature type="domain" description="C2H2-type" evidence="18">
    <location>
        <begin position="620"/>
        <end position="650"/>
    </location>
</feature>
<evidence type="ECO:0000256" key="9">
    <source>
        <dbReference type="ARBA" id="ARBA00022771"/>
    </source>
</evidence>
<feature type="compositionally biased region" description="Polar residues" evidence="17">
    <location>
        <begin position="1194"/>
        <end position="1214"/>
    </location>
</feature>
<comment type="caution">
    <text evidence="19">The sequence shown here is derived from an EMBL/GenBank/DDBJ whole genome shotgun (WGS) entry which is preliminary data.</text>
</comment>
<keyword evidence="10" id="KW-0862">Zinc</keyword>
<feature type="domain" description="C2H2-type" evidence="18">
    <location>
        <begin position="531"/>
        <end position="558"/>
    </location>
</feature>
<feature type="compositionally biased region" description="Basic and acidic residues" evidence="17">
    <location>
        <begin position="645"/>
        <end position="659"/>
    </location>
</feature>
<evidence type="ECO:0000256" key="4">
    <source>
        <dbReference type="ARBA" id="ARBA00022490"/>
    </source>
</evidence>
<keyword evidence="11" id="KW-0805">Transcription regulation</keyword>
<keyword evidence="8" id="KW-0677">Repeat</keyword>
<dbReference type="FunFam" id="3.30.160.60:FF:000036">
    <property type="entry name" value="GLI family zinc finger 3"/>
    <property type="match status" value="1"/>
</dbReference>
<accession>A0AA88LNA0</accession>
<dbReference type="EMBL" id="JAVHJS010000026">
    <property type="protein sequence ID" value="KAK2815040.1"/>
    <property type="molecule type" value="Genomic_DNA"/>
</dbReference>
<keyword evidence="9 16" id="KW-0863">Zinc-finger</keyword>
<feature type="domain" description="C2H2-type" evidence="18">
    <location>
        <begin position="559"/>
        <end position="588"/>
    </location>
</feature>
<dbReference type="SMART" id="SM00355">
    <property type="entry name" value="ZnF_C2H2"/>
    <property type="match status" value="5"/>
</dbReference>
<keyword evidence="15" id="KW-0539">Nucleus</keyword>
<keyword evidence="13" id="KW-0010">Activator</keyword>
<organism evidence="19 20">
    <name type="scientific">Tachysurus vachellii</name>
    <name type="common">Darkbarbel catfish</name>
    <name type="synonym">Pelteobagrus vachellii</name>
    <dbReference type="NCBI Taxonomy" id="175792"/>
    <lineage>
        <taxon>Eukaryota</taxon>
        <taxon>Metazoa</taxon>
        <taxon>Chordata</taxon>
        <taxon>Craniata</taxon>
        <taxon>Vertebrata</taxon>
        <taxon>Euteleostomi</taxon>
        <taxon>Actinopterygii</taxon>
        <taxon>Neopterygii</taxon>
        <taxon>Teleostei</taxon>
        <taxon>Ostariophysi</taxon>
        <taxon>Siluriformes</taxon>
        <taxon>Bagridae</taxon>
        <taxon>Tachysurus</taxon>
    </lineage>
</organism>
<dbReference type="GO" id="GO:0007224">
    <property type="term" value="P:smoothened signaling pathway"/>
    <property type="evidence" value="ECO:0007669"/>
    <property type="project" value="TreeGrafter"/>
</dbReference>
<evidence type="ECO:0000256" key="1">
    <source>
        <dbReference type="ARBA" id="ARBA00004123"/>
    </source>
</evidence>
<evidence type="ECO:0000256" key="2">
    <source>
        <dbReference type="ARBA" id="ARBA00004496"/>
    </source>
</evidence>
<proteinExistence type="inferred from homology"/>
<dbReference type="InterPro" id="IPR056436">
    <property type="entry name" value="Znf-C2H2_ZIC1-5/GLI1-3-like"/>
</dbReference>
<protein>
    <recommendedName>
        <fullName evidence="18">C2H2-type domain-containing protein</fullName>
    </recommendedName>
</protein>
<evidence type="ECO:0000256" key="12">
    <source>
        <dbReference type="ARBA" id="ARBA00023125"/>
    </source>
</evidence>
<feature type="region of interest" description="Disordered" evidence="17">
    <location>
        <begin position="831"/>
        <end position="850"/>
    </location>
</feature>
<dbReference type="GO" id="GO:0005634">
    <property type="term" value="C:nucleus"/>
    <property type="evidence" value="ECO:0007669"/>
    <property type="project" value="UniProtKB-SubCell"/>
</dbReference>
<dbReference type="Pfam" id="PF00096">
    <property type="entry name" value="zf-C2H2"/>
    <property type="match status" value="2"/>
</dbReference>
<feature type="compositionally biased region" description="Polar residues" evidence="17">
    <location>
        <begin position="1080"/>
        <end position="1095"/>
    </location>
</feature>
<dbReference type="GO" id="GO:0000981">
    <property type="term" value="F:DNA-binding transcription factor activity, RNA polymerase II-specific"/>
    <property type="evidence" value="ECO:0007669"/>
    <property type="project" value="TreeGrafter"/>
</dbReference>
<dbReference type="GO" id="GO:0005737">
    <property type="term" value="C:cytoplasm"/>
    <property type="evidence" value="ECO:0007669"/>
    <property type="project" value="UniProtKB-SubCell"/>
</dbReference>
<keyword evidence="5" id="KW-0678">Repressor</keyword>
<keyword evidence="14" id="KW-0804">Transcription</keyword>
<dbReference type="Pfam" id="PF23561">
    <property type="entry name" value="zf-C2H2_15"/>
    <property type="match status" value="1"/>
</dbReference>
<dbReference type="InterPro" id="IPR013087">
    <property type="entry name" value="Znf_C2H2_type"/>
</dbReference>
<evidence type="ECO:0000256" key="6">
    <source>
        <dbReference type="ARBA" id="ARBA00022553"/>
    </source>
</evidence>
<dbReference type="FunFam" id="3.30.160.60:FF:000048">
    <property type="entry name" value="GLI family zinc finger 3"/>
    <property type="match status" value="1"/>
</dbReference>